<feature type="compositionally biased region" description="Basic and acidic residues" evidence="1">
    <location>
        <begin position="301"/>
        <end position="310"/>
    </location>
</feature>
<feature type="region of interest" description="Disordered" evidence="1">
    <location>
        <begin position="90"/>
        <end position="310"/>
    </location>
</feature>
<feature type="compositionally biased region" description="Basic and acidic residues" evidence="1">
    <location>
        <begin position="128"/>
        <end position="154"/>
    </location>
</feature>
<feature type="compositionally biased region" description="Basic and acidic residues" evidence="1">
    <location>
        <begin position="90"/>
        <end position="107"/>
    </location>
</feature>
<accession>A0AAE1I1P2</accession>
<evidence type="ECO:0000256" key="1">
    <source>
        <dbReference type="SAM" id="MobiDB-lite"/>
    </source>
</evidence>
<dbReference type="AlphaFoldDB" id="A0AAE1I1P2"/>
<protein>
    <submittedName>
        <fullName evidence="2">Uncharacterized protein</fullName>
    </submittedName>
</protein>
<keyword evidence="3" id="KW-1185">Reference proteome</keyword>
<evidence type="ECO:0000313" key="2">
    <source>
        <dbReference type="EMBL" id="KAK3931907.1"/>
    </source>
</evidence>
<feature type="compositionally biased region" description="Low complexity" evidence="1">
    <location>
        <begin position="108"/>
        <end position="123"/>
    </location>
</feature>
<sequence>MINFAYVQFEDDGRKLPYIVPICDILKFKPKSADDFDRDKEYSVKWDRSSAGKLADIWPAKIKCLGATVDEVNLKSKELKLKKPIVMSKRLPESKSSECSSRRRSDKSSSTSRTECKPSSSKAAAKRSSKEERDLKAEADKRRRHSLEKPENSKAHSKSVGKSASSTVDEHRGKQEEKNSCRTPVSESTVKLIPAKRSSKEERDLKAEADKRRRHSLEKPDESKAHSKSVGKSAFFTVDGHRGKQEERDSCHTPVSESTVNLPVKTESSGSGKVRKKRSPVSSSSSSNDSDDSDSTFMPPEEVKSLLDKEALTQHQLKAALAKLEKQRKKTAELEAQLQGYLDTPF</sequence>
<dbReference type="Proteomes" id="UP001219518">
    <property type="component" value="Unassembled WGS sequence"/>
</dbReference>
<evidence type="ECO:0000313" key="3">
    <source>
        <dbReference type="Proteomes" id="UP001219518"/>
    </source>
</evidence>
<gene>
    <name evidence="2" type="ORF">KUF71_010675</name>
</gene>
<feature type="compositionally biased region" description="Basic and acidic residues" evidence="1">
    <location>
        <begin position="239"/>
        <end position="251"/>
    </location>
</feature>
<reference evidence="2" key="2">
    <citation type="journal article" date="2023" name="BMC Genomics">
        <title>Pest status, molecular evolution, and epigenetic factors derived from the genome assembly of Frankliniella fusca, a thysanopteran phytovirus vector.</title>
        <authorList>
            <person name="Catto M.A."/>
            <person name="Labadie P.E."/>
            <person name="Jacobson A.L."/>
            <person name="Kennedy G.G."/>
            <person name="Srinivasan R."/>
            <person name="Hunt B.G."/>
        </authorList>
    </citation>
    <scope>NUCLEOTIDE SEQUENCE</scope>
    <source>
        <strain evidence="2">PL_HMW_Pooled</strain>
    </source>
</reference>
<reference evidence="2" key="1">
    <citation type="submission" date="2021-07" db="EMBL/GenBank/DDBJ databases">
        <authorList>
            <person name="Catto M.A."/>
            <person name="Jacobson A."/>
            <person name="Kennedy G."/>
            <person name="Labadie P."/>
            <person name="Hunt B.G."/>
            <person name="Srinivasan R."/>
        </authorList>
    </citation>
    <scope>NUCLEOTIDE SEQUENCE</scope>
    <source>
        <strain evidence="2">PL_HMW_Pooled</strain>
        <tissue evidence="2">Head</tissue>
    </source>
</reference>
<proteinExistence type="predicted"/>
<organism evidence="2 3">
    <name type="scientific">Frankliniella fusca</name>
    <dbReference type="NCBI Taxonomy" id="407009"/>
    <lineage>
        <taxon>Eukaryota</taxon>
        <taxon>Metazoa</taxon>
        <taxon>Ecdysozoa</taxon>
        <taxon>Arthropoda</taxon>
        <taxon>Hexapoda</taxon>
        <taxon>Insecta</taxon>
        <taxon>Pterygota</taxon>
        <taxon>Neoptera</taxon>
        <taxon>Paraneoptera</taxon>
        <taxon>Thysanoptera</taxon>
        <taxon>Terebrantia</taxon>
        <taxon>Thripoidea</taxon>
        <taxon>Thripidae</taxon>
        <taxon>Frankliniella</taxon>
    </lineage>
</organism>
<feature type="compositionally biased region" description="Basic and acidic residues" evidence="1">
    <location>
        <begin position="168"/>
        <end position="180"/>
    </location>
</feature>
<comment type="caution">
    <text evidence="2">The sequence shown here is derived from an EMBL/GenBank/DDBJ whole genome shotgun (WGS) entry which is preliminary data.</text>
</comment>
<name>A0AAE1I1P2_9NEOP</name>
<dbReference type="EMBL" id="JAHWGI010001431">
    <property type="protein sequence ID" value="KAK3931907.1"/>
    <property type="molecule type" value="Genomic_DNA"/>
</dbReference>
<feature type="compositionally biased region" description="Basic and acidic residues" evidence="1">
    <location>
        <begin position="198"/>
        <end position="225"/>
    </location>
</feature>